<keyword evidence="3" id="KW-1185">Reference proteome</keyword>
<reference evidence="2 3" key="1">
    <citation type="journal article" date="2007" name="Nature">
        <title>Evolution of genes and genomes on the Drosophila phylogeny.</title>
        <authorList>
            <consortium name="Drosophila 12 Genomes Consortium"/>
            <person name="Clark A.G."/>
            <person name="Eisen M.B."/>
            <person name="Smith D.R."/>
            <person name="Bergman C.M."/>
            <person name="Oliver B."/>
            <person name="Markow T.A."/>
            <person name="Kaufman T.C."/>
            <person name="Kellis M."/>
            <person name="Gelbart W."/>
            <person name="Iyer V.N."/>
            <person name="Pollard D.A."/>
            <person name="Sackton T.B."/>
            <person name="Larracuente A.M."/>
            <person name="Singh N.D."/>
            <person name="Abad J.P."/>
            <person name="Abt D.N."/>
            <person name="Adryan B."/>
            <person name="Aguade M."/>
            <person name="Akashi H."/>
            <person name="Anderson W.W."/>
            <person name="Aquadro C.F."/>
            <person name="Ardell D.H."/>
            <person name="Arguello R."/>
            <person name="Artieri C.G."/>
            <person name="Barbash D.A."/>
            <person name="Barker D."/>
            <person name="Barsanti P."/>
            <person name="Batterham P."/>
            <person name="Batzoglou S."/>
            <person name="Begun D."/>
            <person name="Bhutkar A."/>
            <person name="Blanco E."/>
            <person name="Bosak S.A."/>
            <person name="Bradley R.K."/>
            <person name="Brand A.D."/>
            <person name="Brent M.R."/>
            <person name="Brooks A.N."/>
            <person name="Brown R.H."/>
            <person name="Butlin R.K."/>
            <person name="Caggese C."/>
            <person name="Calvi B.R."/>
            <person name="Bernardo de Carvalho A."/>
            <person name="Caspi A."/>
            <person name="Castrezana S."/>
            <person name="Celniker S.E."/>
            <person name="Chang J.L."/>
            <person name="Chapple C."/>
            <person name="Chatterji S."/>
            <person name="Chinwalla A."/>
            <person name="Civetta A."/>
            <person name="Clifton S.W."/>
            <person name="Comeron J.M."/>
            <person name="Costello J.C."/>
            <person name="Coyne J.A."/>
            <person name="Daub J."/>
            <person name="David R.G."/>
            <person name="Delcher A.L."/>
            <person name="Delehaunty K."/>
            <person name="Do C.B."/>
            <person name="Ebling H."/>
            <person name="Edwards K."/>
            <person name="Eickbush T."/>
            <person name="Evans J.D."/>
            <person name="Filipski A."/>
            <person name="Findeiss S."/>
            <person name="Freyhult E."/>
            <person name="Fulton L."/>
            <person name="Fulton R."/>
            <person name="Garcia A.C."/>
            <person name="Gardiner A."/>
            <person name="Garfield D.A."/>
            <person name="Garvin B.E."/>
            <person name="Gibson G."/>
            <person name="Gilbert D."/>
            <person name="Gnerre S."/>
            <person name="Godfrey J."/>
            <person name="Good R."/>
            <person name="Gotea V."/>
            <person name="Gravely B."/>
            <person name="Greenberg A.J."/>
            <person name="Griffiths-Jones S."/>
            <person name="Gross S."/>
            <person name="Guigo R."/>
            <person name="Gustafson E.A."/>
            <person name="Haerty W."/>
            <person name="Hahn M.W."/>
            <person name="Halligan D.L."/>
            <person name="Halpern A.L."/>
            <person name="Halter G.M."/>
            <person name="Han M.V."/>
            <person name="Heger A."/>
            <person name="Hillier L."/>
            <person name="Hinrichs A.S."/>
            <person name="Holmes I."/>
            <person name="Hoskins R.A."/>
            <person name="Hubisz M.J."/>
            <person name="Hultmark D."/>
            <person name="Huntley M.A."/>
            <person name="Jaffe D.B."/>
            <person name="Jagadeeshan S."/>
            <person name="Jeck W.R."/>
            <person name="Johnson J."/>
            <person name="Jones C.D."/>
            <person name="Jordan W.C."/>
            <person name="Karpen G.H."/>
            <person name="Kataoka E."/>
            <person name="Keightley P.D."/>
            <person name="Kheradpour P."/>
            <person name="Kirkness E.F."/>
            <person name="Koerich L.B."/>
            <person name="Kristiansen K."/>
            <person name="Kudrna D."/>
            <person name="Kulathinal R.J."/>
            <person name="Kumar S."/>
            <person name="Kwok R."/>
            <person name="Lander E."/>
            <person name="Langley C.H."/>
            <person name="Lapoint R."/>
            <person name="Lazzaro B.P."/>
            <person name="Lee S.J."/>
            <person name="Levesque L."/>
            <person name="Li R."/>
            <person name="Lin C.F."/>
            <person name="Lin M.F."/>
            <person name="Lindblad-Toh K."/>
            <person name="Llopart A."/>
            <person name="Long M."/>
            <person name="Low L."/>
            <person name="Lozovsky E."/>
            <person name="Lu J."/>
            <person name="Luo M."/>
            <person name="Machado C.A."/>
            <person name="Makalowski W."/>
            <person name="Marzo M."/>
            <person name="Matsuda M."/>
            <person name="Matzkin L."/>
            <person name="McAllister B."/>
            <person name="McBride C.S."/>
            <person name="McKernan B."/>
            <person name="McKernan K."/>
            <person name="Mendez-Lago M."/>
            <person name="Minx P."/>
            <person name="Mollenhauer M.U."/>
            <person name="Montooth K."/>
            <person name="Mount S.M."/>
            <person name="Mu X."/>
            <person name="Myers E."/>
            <person name="Negre B."/>
            <person name="Newfeld S."/>
            <person name="Nielsen R."/>
            <person name="Noor M.A."/>
            <person name="O'Grady P."/>
            <person name="Pachter L."/>
            <person name="Papaceit M."/>
            <person name="Parisi M.J."/>
            <person name="Parisi M."/>
            <person name="Parts L."/>
            <person name="Pedersen J.S."/>
            <person name="Pesole G."/>
            <person name="Phillippy A.M."/>
            <person name="Ponting C.P."/>
            <person name="Pop M."/>
            <person name="Porcelli D."/>
            <person name="Powell J.R."/>
            <person name="Prohaska S."/>
            <person name="Pruitt K."/>
            <person name="Puig M."/>
            <person name="Quesneville H."/>
            <person name="Ram K.R."/>
            <person name="Rand D."/>
            <person name="Rasmussen M.D."/>
            <person name="Reed L.K."/>
            <person name="Reenan R."/>
            <person name="Reily A."/>
            <person name="Remington K.A."/>
            <person name="Rieger T.T."/>
            <person name="Ritchie M.G."/>
            <person name="Robin C."/>
            <person name="Rogers Y.H."/>
            <person name="Rohde C."/>
            <person name="Rozas J."/>
            <person name="Rubenfield M.J."/>
            <person name="Ruiz A."/>
            <person name="Russo S."/>
            <person name="Salzberg S.L."/>
            <person name="Sanchez-Gracia A."/>
            <person name="Saranga D.J."/>
            <person name="Sato H."/>
            <person name="Schaeffer S.W."/>
            <person name="Schatz M.C."/>
            <person name="Schlenke T."/>
            <person name="Schwartz R."/>
            <person name="Segarra C."/>
            <person name="Singh R.S."/>
            <person name="Sirot L."/>
            <person name="Sirota M."/>
            <person name="Sisneros N.B."/>
            <person name="Smith C.D."/>
            <person name="Smith T.F."/>
            <person name="Spieth J."/>
            <person name="Stage D.E."/>
            <person name="Stark A."/>
            <person name="Stephan W."/>
            <person name="Strausberg R.L."/>
            <person name="Strempel S."/>
            <person name="Sturgill D."/>
            <person name="Sutton G."/>
            <person name="Sutton G.G."/>
            <person name="Tao W."/>
            <person name="Teichmann S."/>
            <person name="Tobari Y.N."/>
            <person name="Tomimura Y."/>
            <person name="Tsolas J.M."/>
            <person name="Valente V.L."/>
            <person name="Venter E."/>
            <person name="Venter J.C."/>
            <person name="Vicario S."/>
            <person name="Vieira F.G."/>
            <person name="Vilella A.J."/>
            <person name="Villasante A."/>
            <person name="Walenz B."/>
            <person name="Wang J."/>
            <person name="Wasserman M."/>
            <person name="Watts T."/>
            <person name="Wilson D."/>
            <person name="Wilson R.K."/>
            <person name="Wing R.A."/>
            <person name="Wolfner M.F."/>
            <person name="Wong A."/>
            <person name="Wong G.K."/>
            <person name="Wu C.I."/>
            <person name="Wu G."/>
            <person name="Yamamoto D."/>
            <person name="Yang H.P."/>
            <person name="Yang S.P."/>
            <person name="Yorke J.A."/>
            <person name="Yoshida K."/>
            <person name="Zdobnov E."/>
            <person name="Zhang P."/>
            <person name="Zhang Y."/>
            <person name="Zimin A.V."/>
            <person name="Baldwin J."/>
            <person name="Abdouelleil A."/>
            <person name="Abdulkadir J."/>
            <person name="Abebe A."/>
            <person name="Abera B."/>
            <person name="Abreu J."/>
            <person name="Acer S.C."/>
            <person name="Aftuck L."/>
            <person name="Alexander A."/>
            <person name="An P."/>
            <person name="Anderson E."/>
            <person name="Anderson S."/>
            <person name="Arachi H."/>
            <person name="Azer M."/>
            <person name="Bachantsang P."/>
            <person name="Barry A."/>
            <person name="Bayul T."/>
            <person name="Berlin A."/>
            <person name="Bessette D."/>
            <person name="Bloom T."/>
            <person name="Blye J."/>
            <person name="Boguslavskiy L."/>
            <person name="Bonnet C."/>
            <person name="Boukhgalter B."/>
            <person name="Bourzgui I."/>
            <person name="Brown A."/>
            <person name="Cahill P."/>
            <person name="Channer S."/>
            <person name="Cheshatsang Y."/>
            <person name="Chuda L."/>
            <person name="Citroen M."/>
            <person name="Collymore A."/>
            <person name="Cooke P."/>
            <person name="Costello M."/>
            <person name="D'Aco K."/>
            <person name="Daza R."/>
            <person name="De Haan G."/>
            <person name="DeGray S."/>
            <person name="DeMaso C."/>
            <person name="Dhargay N."/>
            <person name="Dooley K."/>
            <person name="Dooley E."/>
            <person name="Doricent M."/>
            <person name="Dorje P."/>
            <person name="Dorjee K."/>
            <person name="Dupes A."/>
            <person name="Elong R."/>
            <person name="Falk J."/>
            <person name="Farina A."/>
            <person name="Faro S."/>
            <person name="Ferguson D."/>
            <person name="Fisher S."/>
            <person name="Foley C.D."/>
            <person name="Franke A."/>
            <person name="Friedrich D."/>
            <person name="Gadbois L."/>
            <person name="Gearin G."/>
            <person name="Gearin C.R."/>
            <person name="Giannoukos G."/>
            <person name="Goode T."/>
            <person name="Graham J."/>
            <person name="Grandbois E."/>
            <person name="Grewal S."/>
            <person name="Gyaltsen K."/>
            <person name="Hafez N."/>
            <person name="Hagos B."/>
            <person name="Hall J."/>
            <person name="Henson C."/>
            <person name="Hollinger A."/>
            <person name="Honan T."/>
            <person name="Huard M.D."/>
            <person name="Hughes L."/>
            <person name="Hurhula B."/>
            <person name="Husby M.E."/>
            <person name="Kamat A."/>
            <person name="Kanga B."/>
            <person name="Kashin S."/>
            <person name="Khazanovich D."/>
            <person name="Kisner P."/>
            <person name="Lance K."/>
            <person name="Lara M."/>
            <person name="Lee W."/>
            <person name="Lennon N."/>
            <person name="Letendre F."/>
            <person name="LeVine R."/>
            <person name="Lipovsky A."/>
            <person name="Liu X."/>
            <person name="Liu J."/>
            <person name="Liu S."/>
            <person name="Lokyitsang T."/>
            <person name="Lokyitsang Y."/>
            <person name="Lubonja R."/>
            <person name="Lui A."/>
            <person name="MacDonald P."/>
            <person name="Magnisalis V."/>
            <person name="Maru K."/>
            <person name="Matthews C."/>
            <person name="McCusker W."/>
            <person name="McDonough S."/>
            <person name="Mehta T."/>
            <person name="Meldrim J."/>
            <person name="Meneus L."/>
            <person name="Mihai O."/>
            <person name="Mihalev A."/>
            <person name="Mihova T."/>
            <person name="Mittelman R."/>
            <person name="Mlenga V."/>
            <person name="Montmayeur A."/>
            <person name="Mulrain L."/>
            <person name="Navidi A."/>
            <person name="Naylor J."/>
            <person name="Negash T."/>
            <person name="Nguyen T."/>
            <person name="Nguyen N."/>
            <person name="Nicol R."/>
            <person name="Norbu C."/>
            <person name="Norbu N."/>
            <person name="Novod N."/>
            <person name="O'Neill B."/>
            <person name="Osman S."/>
            <person name="Markiewicz E."/>
            <person name="Oyono O.L."/>
            <person name="Patti C."/>
            <person name="Phunkhang P."/>
            <person name="Pierre F."/>
            <person name="Priest M."/>
            <person name="Raghuraman S."/>
            <person name="Rege F."/>
            <person name="Reyes R."/>
            <person name="Rise C."/>
            <person name="Rogov P."/>
            <person name="Ross K."/>
            <person name="Ryan E."/>
            <person name="Settipalli S."/>
            <person name="Shea T."/>
            <person name="Sherpa N."/>
            <person name="Shi L."/>
            <person name="Shih D."/>
            <person name="Sparrow T."/>
            <person name="Spaulding J."/>
            <person name="Stalker J."/>
            <person name="Stange-Thomann N."/>
            <person name="Stavropoulos S."/>
            <person name="Stone C."/>
            <person name="Strader C."/>
            <person name="Tesfaye S."/>
            <person name="Thomson T."/>
            <person name="Thoulutsang Y."/>
            <person name="Thoulutsang D."/>
            <person name="Topham K."/>
            <person name="Topping I."/>
            <person name="Tsamla T."/>
            <person name="Vassiliev H."/>
            <person name="Vo A."/>
            <person name="Wangchuk T."/>
            <person name="Wangdi T."/>
            <person name="Weiand M."/>
            <person name="Wilkinson J."/>
            <person name="Wilson A."/>
            <person name="Yadav S."/>
            <person name="Young G."/>
            <person name="Yu Q."/>
            <person name="Zembek L."/>
            <person name="Zhong D."/>
            <person name="Zimmer A."/>
            <person name="Zwirko Z."/>
            <person name="Jaffe D.B."/>
            <person name="Alvarez P."/>
            <person name="Brockman W."/>
            <person name="Butler J."/>
            <person name="Chin C."/>
            <person name="Gnerre S."/>
            <person name="Grabherr M."/>
            <person name="Kleber M."/>
            <person name="Mauceli E."/>
            <person name="MacCallum I."/>
        </authorList>
    </citation>
    <scope>NUCLEOTIDE SEQUENCE [LARGE SCALE GENOMIC DNA]</scope>
    <source>
        <strain evidence="3">white501</strain>
    </source>
</reference>
<dbReference type="HOGENOM" id="CLU_1994995_0_0_1"/>
<sequence length="125" mass="13979">MNQCPNESLIPSEIPSLDMECPGRRVKLSADEPEEVEEQPQASGNFWPRYRPLKARRQKTPQLLISEHSHPLQEEWSAPDPPADDELLADREVEHGGAEGTECECQKLSAASGGRWSTKSCRSEP</sequence>
<organism evidence="2 3">
    <name type="scientific">Drosophila simulans</name>
    <name type="common">Fruit fly</name>
    <dbReference type="NCBI Taxonomy" id="7240"/>
    <lineage>
        <taxon>Eukaryota</taxon>
        <taxon>Metazoa</taxon>
        <taxon>Ecdysozoa</taxon>
        <taxon>Arthropoda</taxon>
        <taxon>Hexapoda</taxon>
        <taxon>Insecta</taxon>
        <taxon>Pterygota</taxon>
        <taxon>Neoptera</taxon>
        <taxon>Endopterygota</taxon>
        <taxon>Diptera</taxon>
        <taxon>Brachycera</taxon>
        <taxon>Muscomorpha</taxon>
        <taxon>Ephydroidea</taxon>
        <taxon>Drosophilidae</taxon>
        <taxon>Drosophila</taxon>
        <taxon>Sophophora</taxon>
    </lineage>
</organism>
<protein>
    <submittedName>
        <fullName evidence="2">GD10599</fullName>
    </submittedName>
</protein>
<evidence type="ECO:0000313" key="2">
    <source>
        <dbReference type="EMBL" id="EDX06237.1"/>
    </source>
</evidence>
<feature type="compositionally biased region" description="Polar residues" evidence="1">
    <location>
        <begin position="115"/>
        <end position="125"/>
    </location>
</feature>
<feature type="region of interest" description="Disordered" evidence="1">
    <location>
        <begin position="66"/>
        <end position="125"/>
    </location>
</feature>
<name>B4QG87_DROSI</name>
<accession>B4QG87</accession>
<feature type="compositionally biased region" description="Basic and acidic residues" evidence="1">
    <location>
        <begin position="88"/>
        <end position="97"/>
    </location>
</feature>
<proteinExistence type="predicted"/>
<dbReference type="AlphaFoldDB" id="B4QG87"/>
<gene>
    <name evidence="2" type="primary">Dsim\GD10599</name>
    <name evidence="2" type="ORF">Dsim_GD10599</name>
</gene>
<evidence type="ECO:0000313" key="3">
    <source>
        <dbReference type="Proteomes" id="UP000000304"/>
    </source>
</evidence>
<dbReference type="EMBL" id="CM000362">
    <property type="protein sequence ID" value="EDX06237.1"/>
    <property type="molecule type" value="Genomic_DNA"/>
</dbReference>
<dbReference type="Proteomes" id="UP000000304">
    <property type="component" value="Chromosome 2R"/>
</dbReference>
<feature type="region of interest" description="Disordered" evidence="1">
    <location>
        <begin position="1"/>
        <end position="52"/>
    </location>
</feature>
<evidence type="ECO:0000256" key="1">
    <source>
        <dbReference type="SAM" id="MobiDB-lite"/>
    </source>
</evidence>